<dbReference type="Proteomes" id="UP000304148">
    <property type="component" value="Chromosome"/>
</dbReference>
<dbReference type="Gene3D" id="3.30.460.10">
    <property type="entry name" value="Beta Polymerase, domain 2"/>
    <property type="match status" value="1"/>
</dbReference>
<dbReference type="RefSeq" id="WP_172619430.1">
    <property type="nucleotide sequence ID" value="NZ_LS992241.1"/>
</dbReference>
<organism evidence="1 2">
    <name type="scientific">Paenibacillus alvei</name>
    <name type="common">Bacillus alvei</name>
    <dbReference type="NCBI Taxonomy" id="44250"/>
    <lineage>
        <taxon>Bacteria</taxon>
        <taxon>Bacillati</taxon>
        <taxon>Bacillota</taxon>
        <taxon>Bacilli</taxon>
        <taxon>Bacillales</taxon>
        <taxon>Paenibacillaceae</taxon>
        <taxon>Paenibacillus</taxon>
    </lineage>
</organism>
<sequence length="177" mass="20174">MLGLPKGTVHIHNYDPHCVTSFQEEKAILTPILGECVIDIQHVGSTAIGIQAKPIVDIAVGVNDLGDISIFNDKRLREHQYYRLQVQLEDEVMYAKFSSLENLVKTHFLHVVVHNSEKWNALLIFRDQLRANPNLAQEYVELKQRLAVLYSNDELAYTAGKEAFVKKVIQDFRSNNS</sequence>
<dbReference type="EMBL" id="LS992241">
    <property type="protein sequence ID" value="SYX83040.1"/>
    <property type="molecule type" value="Genomic_DNA"/>
</dbReference>
<name>A0A383R7V7_PAEAL</name>
<dbReference type="Pfam" id="PF04229">
    <property type="entry name" value="GrpB"/>
    <property type="match status" value="1"/>
</dbReference>
<dbReference type="AlphaFoldDB" id="A0A383R7V7"/>
<protein>
    <submittedName>
        <fullName evidence="1">Glutamate-rich protein GrpB</fullName>
    </submittedName>
</protein>
<evidence type="ECO:0000313" key="2">
    <source>
        <dbReference type="Proteomes" id="UP000304148"/>
    </source>
</evidence>
<gene>
    <name evidence="1" type="primary">grpB</name>
    <name evidence="1" type="ORF">PBLR_11462</name>
</gene>
<evidence type="ECO:0000313" key="1">
    <source>
        <dbReference type="EMBL" id="SYX83040.1"/>
    </source>
</evidence>
<dbReference type="PANTHER" id="PTHR34822:SF1">
    <property type="entry name" value="GRPB FAMILY PROTEIN"/>
    <property type="match status" value="1"/>
</dbReference>
<dbReference type="PANTHER" id="PTHR34822">
    <property type="entry name" value="GRPB DOMAIN PROTEIN (AFU_ORTHOLOGUE AFUA_1G01530)"/>
    <property type="match status" value="1"/>
</dbReference>
<reference evidence="2" key="1">
    <citation type="submission" date="2018-08" db="EMBL/GenBank/DDBJ databases">
        <authorList>
            <person name="Chevrot R."/>
        </authorList>
    </citation>
    <scope>NUCLEOTIDE SEQUENCE [LARGE SCALE GENOMIC DNA]</scope>
</reference>
<accession>A0A383R7V7</accession>
<dbReference type="InterPro" id="IPR007344">
    <property type="entry name" value="GrpB/CoaE"/>
</dbReference>
<proteinExistence type="predicted"/>
<dbReference type="InterPro" id="IPR043519">
    <property type="entry name" value="NT_sf"/>
</dbReference>
<dbReference type="SUPFAM" id="SSF81301">
    <property type="entry name" value="Nucleotidyltransferase"/>
    <property type="match status" value="1"/>
</dbReference>